<feature type="chain" id="PRO_5047002301" description="FimV N-terminal domain-containing protein" evidence="3">
    <location>
        <begin position="22"/>
        <end position="407"/>
    </location>
</feature>
<evidence type="ECO:0000259" key="4">
    <source>
        <dbReference type="Pfam" id="PF25800"/>
    </source>
</evidence>
<keyword evidence="6" id="KW-1185">Reference proteome</keyword>
<feature type="compositionally biased region" description="Basic and acidic residues" evidence="2">
    <location>
        <begin position="144"/>
        <end position="160"/>
    </location>
</feature>
<feature type="region of interest" description="Disordered" evidence="2">
    <location>
        <begin position="361"/>
        <end position="390"/>
    </location>
</feature>
<keyword evidence="3" id="KW-0732">Signal</keyword>
<evidence type="ECO:0000256" key="1">
    <source>
        <dbReference type="SAM" id="Coils"/>
    </source>
</evidence>
<evidence type="ECO:0000256" key="3">
    <source>
        <dbReference type="SAM" id="SignalP"/>
    </source>
</evidence>
<dbReference type="Proteomes" id="UP001497493">
    <property type="component" value="Chromosome"/>
</dbReference>
<protein>
    <recommendedName>
        <fullName evidence="4">FimV N-terminal domain-containing protein</fullName>
    </recommendedName>
</protein>
<accession>A0ABM9NJ96</accession>
<dbReference type="InterPro" id="IPR057840">
    <property type="entry name" value="FimV_N"/>
</dbReference>
<reference evidence="5 6" key="1">
    <citation type="submission" date="2024-04" db="EMBL/GenBank/DDBJ databases">
        <authorList>
            <person name="Cremers G."/>
        </authorList>
    </citation>
    <scope>NUCLEOTIDE SEQUENCE [LARGE SCALE GENOMIC DNA]</scope>
    <source>
        <strain evidence="5">MeCH1-AG</strain>
    </source>
</reference>
<organism evidence="5 6">
    <name type="scientific">Candidatus Methylocalor cossyra</name>
    <dbReference type="NCBI Taxonomy" id="3108543"/>
    <lineage>
        <taxon>Bacteria</taxon>
        <taxon>Pseudomonadati</taxon>
        <taxon>Pseudomonadota</taxon>
        <taxon>Gammaproteobacteria</taxon>
        <taxon>Methylococcales</taxon>
        <taxon>Methylococcaceae</taxon>
        <taxon>Candidatus Methylocalor</taxon>
    </lineage>
</organism>
<dbReference type="Pfam" id="PF25800">
    <property type="entry name" value="FimV_N"/>
    <property type="match status" value="1"/>
</dbReference>
<evidence type="ECO:0000313" key="5">
    <source>
        <dbReference type="EMBL" id="CAL1240704.1"/>
    </source>
</evidence>
<keyword evidence="1" id="KW-0175">Coiled coil</keyword>
<dbReference type="NCBIfam" id="TIGR03505">
    <property type="entry name" value="FimV_core"/>
    <property type="match status" value="1"/>
</dbReference>
<evidence type="ECO:0000256" key="2">
    <source>
        <dbReference type="SAM" id="MobiDB-lite"/>
    </source>
</evidence>
<sequence length="407" mass="44262">MRKLSRTIALMGLLAPTGSNALGIGDIRVYSSLNQALHAEIPLVLSGSETLDDIKVGLAPPEAFEKAGIERQYFLTRLQFTATRAANGDYVIKVRSPDVIREPFLSFLMEVDWPQGRVLREFTVLLDPPSTLTGEAVAETAAPEIERPHPPLEPSVERRPSGPSAHHRTRTVAVNLPPPPPEDQLTGASYGPVRRDETLWNIAKTIAPESGASQEQKVMALFRANPQAFSGGRINSLKTGAILRIPKDEFITRLSPQQAQAEFARAQRGGARWAALGPERSAAGPQLKLLAPDEGKAPNQGGGPESLRGGKGKGDLALQALEMVKQENEEFRARLAQLEQKLGEMQRLLTLKDEQLAALQAQHSAPAPHVPRRKSRNSPSNLPISWPPAAPCSWRWPPGWCSVAAKP</sequence>
<proteinExistence type="predicted"/>
<gene>
    <name evidence="5" type="ORF">MECH1_V1_1928</name>
</gene>
<feature type="region of interest" description="Disordered" evidence="2">
    <location>
        <begin position="144"/>
        <end position="189"/>
    </location>
</feature>
<dbReference type="EMBL" id="OZ026884">
    <property type="protein sequence ID" value="CAL1240704.1"/>
    <property type="molecule type" value="Genomic_DNA"/>
</dbReference>
<feature type="signal peptide" evidence="3">
    <location>
        <begin position="1"/>
        <end position="21"/>
    </location>
</feature>
<name>A0ABM9NJ96_9GAMM</name>
<feature type="region of interest" description="Disordered" evidence="2">
    <location>
        <begin position="290"/>
        <end position="312"/>
    </location>
</feature>
<dbReference type="InterPro" id="IPR020012">
    <property type="entry name" value="LysM_FimV"/>
</dbReference>
<feature type="domain" description="FimV N-terminal" evidence="4">
    <location>
        <begin position="22"/>
        <end position="129"/>
    </location>
</feature>
<feature type="coiled-coil region" evidence="1">
    <location>
        <begin position="321"/>
        <end position="355"/>
    </location>
</feature>
<evidence type="ECO:0000313" key="6">
    <source>
        <dbReference type="Proteomes" id="UP001497493"/>
    </source>
</evidence>